<dbReference type="EMBL" id="SNRW01001176">
    <property type="protein sequence ID" value="KAA6397453.1"/>
    <property type="molecule type" value="Genomic_DNA"/>
</dbReference>
<dbReference type="PANTHER" id="PTHR45662">
    <property type="entry name" value="PHOSPHATIDYLINOSITIDE PHOSPHATASE SAC1"/>
    <property type="match status" value="1"/>
</dbReference>
<dbReference type="Proteomes" id="UP000324800">
    <property type="component" value="Unassembled WGS sequence"/>
</dbReference>
<feature type="domain" description="SAC" evidence="1">
    <location>
        <begin position="164"/>
        <end position="315"/>
    </location>
</feature>
<dbReference type="PROSITE" id="PS50275">
    <property type="entry name" value="SAC"/>
    <property type="match status" value="1"/>
</dbReference>
<name>A0A5J4WRP0_9EUKA</name>
<proteinExistence type="predicted"/>
<dbReference type="Pfam" id="PF02383">
    <property type="entry name" value="Syja_N"/>
    <property type="match status" value="1"/>
</dbReference>
<dbReference type="GO" id="GO:0043812">
    <property type="term" value="F:phosphatidylinositol-4-phosphate phosphatase activity"/>
    <property type="evidence" value="ECO:0007669"/>
    <property type="project" value="TreeGrafter"/>
</dbReference>
<evidence type="ECO:0000313" key="2">
    <source>
        <dbReference type="EMBL" id="KAA6397453.1"/>
    </source>
</evidence>
<sequence>MIPGRGVAAFKNFSFSFRTGDSLAAYAYVVGYCASLNVRMIGFPSLFNVSGTSAIASVTSTTYHVFAALRITASAASSSSWPSHFGGGSAVGKLTFLEKQLARLFRFSKQKIYQLKKAEFIGDFIVYAIYCVVKPSIFLDRFYVLSKADCKSILSNLESHLKYHDILLNVKLFYFSILLYTSASNANESSLVSWNISSSVQETVKQSLVHDHSKPLINHIFVWNNHLSQIFDNNAKKISILSIFRGFAKVFTIVVNEELVKNILISKFATEHFGYVRKRRGSDIEGNYSNTFEAEQTITVGLNEDYIYSYLQIRV</sequence>
<comment type="caution">
    <text evidence="2">The sequence shown here is derived from an EMBL/GenBank/DDBJ whole genome shotgun (WGS) entry which is preliminary data.</text>
</comment>
<dbReference type="AlphaFoldDB" id="A0A5J4WRP0"/>
<protein>
    <recommendedName>
        <fullName evidence="1">SAC domain-containing protein</fullName>
    </recommendedName>
</protein>
<dbReference type="InterPro" id="IPR002013">
    <property type="entry name" value="SAC_dom"/>
</dbReference>
<gene>
    <name evidence="2" type="ORF">EZS28_007017</name>
</gene>
<dbReference type="OrthoDB" id="405996at2759"/>
<dbReference type="PANTHER" id="PTHR45662:SF2">
    <property type="entry name" value="PHOSPHATIDYLINOSITOL-3-PHOSPHATASE SAC1"/>
    <property type="match status" value="1"/>
</dbReference>
<accession>A0A5J4WRP0</accession>
<evidence type="ECO:0000259" key="1">
    <source>
        <dbReference type="PROSITE" id="PS50275"/>
    </source>
</evidence>
<dbReference type="GO" id="GO:0005783">
    <property type="term" value="C:endoplasmic reticulum"/>
    <property type="evidence" value="ECO:0007669"/>
    <property type="project" value="TreeGrafter"/>
</dbReference>
<dbReference type="GO" id="GO:0046856">
    <property type="term" value="P:phosphatidylinositol dephosphorylation"/>
    <property type="evidence" value="ECO:0007669"/>
    <property type="project" value="TreeGrafter"/>
</dbReference>
<evidence type="ECO:0000313" key="3">
    <source>
        <dbReference type="Proteomes" id="UP000324800"/>
    </source>
</evidence>
<organism evidence="2 3">
    <name type="scientific">Streblomastix strix</name>
    <dbReference type="NCBI Taxonomy" id="222440"/>
    <lineage>
        <taxon>Eukaryota</taxon>
        <taxon>Metamonada</taxon>
        <taxon>Preaxostyla</taxon>
        <taxon>Oxymonadida</taxon>
        <taxon>Streblomastigidae</taxon>
        <taxon>Streblomastix</taxon>
    </lineage>
</organism>
<reference evidence="2 3" key="1">
    <citation type="submission" date="2019-03" db="EMBL/GenBank/DDBJ databases">
        <title>Single cell metagenomics reveals metabolic interactions within the superorganism composed of flagellate Streblomastix strix and complex community of Bacteroidetes bacteria on its surface.</title>
        <authorList>
            <person name="Treitli S.C."/>
            <person name="Kolisko M."/>
            <person name="Husnik F."/>
            <person name="Keeling P."/>
            <person name="Hampl V."/>
        </authorList>
    </citation>
    <scope>NUCLEOTIDE SEQUENCE [LARGE SCALE GENOMIC DNA]</scope>
    <source>
        <strain evidence="2">ST1C</strain>
    </source>
</reference>